<evidence type="ECO:0000313" key="1">
    <source>
        <dbReference type="EMBL" id="GAH73349.1"/>
    </source>
</evidence>
<feature type="non-terminal residue" evidence="1">
    <location>
        <position position="1"/>
    </location>
</feature>
<accession>X1J4S5</accession>
<comment type="caution">
    <text evidence="1">The sequence shown here is derived from an EMBL/GenBank/DDBJ whole genome shotgun (WGS) entry which is preliminary data.</text>
</comment>
<dbReference type="EMBL" id="BARU01026028">
    <property type="protein sequence ID" value="GAH73349.1"/>
    <property type="molecule type" value="Genomic_DNA"/>
</dbReference>
<organism evidence="1">
    <name type="scientific">marine sediment metagenome</name>
    <dbReference type="NCBI Taxonomy" id="412755"/>
    <lineage>
        <taxon>unclassified sequences</taxon>
        <taxon>metagenomes</taxon>
        <taxon>ecological metagenomes</taxon>
    </lineage>
</organism>
<reference evidence="1" key="1">
    <citation type="journal article" date="2014" name="Front. Microbiol.">
        <title>High frequency of phylogenetically diverse reductive dehalogenase-homologous genes in deep subseafloor sedimentary metagenomes.</title>
        <authorList>
            <person name="Kawai M."/>
            <person name="Futagami T."/>
            <person name="Toyoda A."/>
            <person name="Takaki Y."/>
            <person name="Nishi S."/>
            <person name="Hori S."/>
            <person name="Arai W."/>
            <person name="Tsubouchi T."/>
            <person name="Morono Y."/>
            <person name="Uchiyama I."/>
            <person name="Ito T."/>
            <person name="Fujiyama A."/>
            <person name="Inagaki F."/>
            <person name="Takami H."/>
        </authorList>
    </citation>
    <scope>NUCLEOTIDE SEQUENCE</scope>
    <source>
        <strain evidence="1">Expedition CK06-06</strain>
    </source>
</reference>
<protein>
    <submittedName>
        <fullName evidence="1">Uncharacterized protein</fullName>
    </submittedName>
</protein>
<name>X1J4S5_9ZZZZ</name>
<gene>
    <name evidence="1" type="ORF">S03H2_41861</name>
</gene>
<proteinExistence type="predicted"/>
<dbReference type="AlphaFoldDB" id="X1J4S5"/>
<sequence>SLVIVDYRVPAILGFIVTDTSVSLKFNSLNADEIDFDVSGGMGKMWMFSRGDFLVDKIYFSGQAVDSVIQVFVCGSKYIQIEN</sequence>